<evidence type="ECO:0000313" key="1">
    <source>
        <dbReference type="EMBL" id="KKL50896.1"/>
    </source>
</evidence>
<protein>
    <recommendedName>
        <fullName evidence="2">DNA cytosine methyltransferase</fullName>
    </recommendedName>
</protein>
<reference evidence="1" key="1">
    <citation type="journal article" date="2015" name="Nature">
        <title>Complex archaea that bridge the gap between prokaryotes and eukaryotes.</title>
        <authorList>
            <person name="Spang A."/>
            <person name="Saw J.H."/>
            <person name="Jorgensen S.L."/>
            <person name="Zaremba-Niedzwiedzka K."/>
            <person name="Martijn J."/>
            <person name="Lind A.E."/>
            <person name="van Eijk R."/>
            <person name="Schleper C."/>
            <person name="Guy L."/>
            <person name="Ettema T.J."/>
        </authorList>
    </citation>
    <scope>NUCLEOTIDE SEQUENCE</scope>
</reference>
<name>A0A0F9DB05_9ZZZZ</name>
<organism evidence="1">
    <name type="scientific">marine sediment metagenome</name>
    <dbReference type="NCBI Taxonomy" id="412755"/>
    <lineage>
        <taxon>unclassified sequences</taxon>
        <taxon>metagenomes</taxon>
        <taxon>ecological metagenomes</taxon>
    </lineage>
</organism>
<comment type="caution">
    <text evidence="1">The sequence shown here is derived from an EMBL/GenBank/DDBJ whole genome shotgun (WGS) entry which is preliminary data.</text>
</comment>
<accession>A0A0F9DB05</accession>
<proteinExistence type="predicted"/>
<sequence length="194" mass="22106">MKILVACERSGIVREAFRARGHEAWSCDLEPSDTSRPFCHVRRDALEVIHDMGPWDLLIAHPPCTYLCNSGVRWLKDDPVRWGQLNAAATFFRRLIECDIPKICIENPIPHKYAVERIGKKYDQLIQPWQFGHGETKATCLWLNSLPELQPTKIVEGREGRIWKMPPGPHRAYERSKTYSGIANAMAAQWGGGS</sequence>
<gene>
    <name evidence="1" type="ORF">LCGC14_2300910</name>
</gene>
<evidence type="ECO:0008006" key="2">
    <source>
        <dbReference type="Google" id="ProtNLM"/>
    </source>
</evidence>
<dbReference type="EMBL" id="LAZR01032435">
    <property type="protein sequence ID" value="KKL50896.1"/>
    <property type="molecule type" value="Genomic_DNA"/>
</dbReference>
<dbReference type="AlphaFoldDB" id="A0A0F9DB05"/>